<protein>
    <recommendedName>
        <fullName evidence="7">Phosphatidylglycerol--prolipoprotein diacylglyceryl transferase</fullName>
        <ecNumber evidence="7">2.5.1.145</ecNumber>
    </recommendedName>
</protein>
<feature type="transmembrane region" description="Helical" evidence="7">
    <location>
        <begin position="89"/>
        <end position="111"/>
    </location>
</feature>
<feature type="transmembrane region" description="Helical" evidence="7">
    <location>
        <begin position="209"/>
        <end position="227"/>
    </location>
</feature>
<dbReference type="HAMAP" id="MF_01147">
    <property type="entry name" value="Lgt"/>
    <property type="match status" value="1"/>
</dbReference>
<feature type="transmembrane region" description="Helical" evidence="7">
    <location>
        <begin position="19"/>
        <end position="37"/>
    </location>
</feature>
<feature type="transmembrane region" description="Helical" evidence="7">
    <location>
        <begin position="49"/>
        <end position="69"/>
    </location>
</feature>
<reference evidence="8 9" key="1">
    <citation type="submission" date="2016-10" db="EMBL/GenBank/DDBJ databases">
        <authorList>
            <person name="de Groot N.N."/>
        </authorList>
    </citation>
    <scope>NUCLEOTIDE SEQUENCE [LARGE SCALE GENOMIC DNA]</scope>
    <source>
        <strain evidence="8 9">CGMCC 4.7037</strain>
    </source>
</reference>
<dbReference type="EC" id="2.5.1.145" evidence="7"/>
<organism evidence="8 9">
    <name type="scientific">Nonomuraea solani</name>
    <dbReference type="NCBI Taxonomy" id="1144553"/>
    <lineage>
        <taxon>Bacteria</taxon>
        <taxon>Bacillati</taxon>
        <taxon>Actinomycetota</taxon>
        <taxon>Actinomycetes</taxon>
        <taxon>Streptosporangiales</taxon>
        <taxon>Streptosporangiaceae</taxon>
        <taxon>Nonomuraea</taxon>
    </lineage>
</organism>
<dbReference type="InterPro" id="IPR001640">
    <property type="entry name" value="Lgt"/>
</dbReference>
<evidence type="ECO:0000256" key="3">
    <source>
        <dbReference type="ARBA" id="ARBA00022679"/>
    </source>
</evidence>
<dbReference type="Pfam" id="PF01790">
    <property type="entry name" value="LGT"/>
    <property type="match status" value="1"/>
</dbReference>
<keyword evidence="6 7" id="KW-0472">Membrane</keyword>
<comment type="function">
    <text evidence="7">Catalyzes the transfer of the diacylglyceryl group from phosphatidylglycerol to the sulfhydryl group of the N-terminal cysteine of a prolipoprotein, the first step in the formation of mature lipoproteins.</text>
</comment>
<sequence length="275" mass="30427">MTAIPSPSQAVWHLGPLPIRAYSLLMVLAVVVGIWVTRRRWIARGGEPGTVGDIATWAVPFGVIGARIYHLATDWQQYFGPGKDPLRAFAIWEGGISIWGAVAGGALGAWLACRRRGIPLRDFADAVAPGIAFGQAIARWGNWFNQELYGGPTTLPWALEIDPAHRPPGLESTPTYHPAFLYESLWNLGVAGLVLWAERRFRLDRGRVFALYAAAYTAGRAWIEWLRVDPAPLVLGLRFNVWTALLVFCAAIAYLVCGGYRKRRPEPGKVDRRGR</sequence>
<evidence type="ECO:0000313" key="9">
    <source>
        <dbReference type="Proteomes" id="UP000236732"/>
    </source>
</evidence>
<comment type="catalytic activity">
    <reaction evidence="7">
        <text>L-cysteinyl-[prolipoprotein] + a 1,2-diacyl-sn-glycero-3-phospho-(1'-sn-glycerol) = an S-1,2-diacyl-sn-glyceryl-L-cysteinyl-[prolipoprotein] + sn-glycerol 1-phosphate + H(+)</text>
        <dbReference type="Rhea" id="RHEA:56712"/>
        <dbReference type="Rhea" id="RHEA-COMP:14679"/>
        <dbReference type="Rhea" id="RHEA-COMP:14680"/>
        <dbReference type="ChEBI" id="CHEBI:15378"/>
        <dbReference type="ChEBI" id="CHEBI:29950"/>
        <dbReference type="ChEBI" id="CHEBI:57685"/>
        <dbReference type="ChEBI" id="CHEBI:64716"/>
        <dbReference type="ChEBI" id="CHEBI:140658"/>
        <dbReference type="EC" id="2.5.1.145"/>
    </reaction>
</comment>
<gene>
    <name evidence="7" type="primary">lgt</name>
    <name evidence="8" type="ORF">SAMN05444920_11118</name>
</gene>
<name>A0A1H6EK14_9ACTN</name>
<evidence type="ECO:0000256" key="5">
    <source>
        <dbReference type="ARBA" id="ARBA00022989"/>
    </source>
</evidence>
<evidence type="ECO:0000256" key="4">
    <source>
        <dbReference type="ARBA" id="ARBA00022692"/>
    </source>
</evidence>
<evidence type="ECO:0000256" key="1">
    <source>
        <dbReference type="ARBA" id="ARBA00007150"/>
    </source>
</evidence>
<evidence type="ECO:0000256" key="6">
    <source>
        <dbReference type="ARBA" id="ARBA00023136"/>
    </source>
</evidence>
<dbReference type="OrthoDB" id="871140at2"/>
<dbReference type="RefSeq" id="WP_103959976.1">
    <property type="nucleotide sequence ID" value="NZ_FNVT01000011.1"/>
</dbReference>
<keyword evidence="9" id="KW-1185">Reference proteome</keyword>
<feature type="transmembrane region" description="Helical" evidence="7">
    <location>
        <begin position="239"/>
        <end position="257"/>
    </location>
</feature>
<dbReference type="PANTHER" id="PTHR30589">
    <property type="entry name" value="PROLIPOPROTEIN DIACYLGLYCERYL TRANSFERASE"/>
    <property type="match status" value="1"/>
</dbReference>
<comment type="similarity">
    <text evidence="1 7">Belongs to the Lgt family.</text>
</comment>
<keyword evidence="3 7" id="KW-0808">Transferase</keyword>
<dbReference type="Proteomes" id="UP000236732">
    <property type="component" value="Unassembled WGS sequence"/>
</dbReference>
<dbReference type="GO" id="GO:0042158">
    <property type="term" value="P:lipoprotein biosynthetic process"/>
    <property type="evidence" value="ECO:0007669"/>
    <property type="project" value="UniProtKB-UniRule"/>
</dbReference>
<comment type="subcellular location">
    <subcellularLocation>
        <location evidence="7">Cell membrane</location>
        <topology evidence="7">Multi-pass membrane protein</topology>
    </subcellularLocation>
</comment>
<evidence type="ECO:0000256" key="2">
    <source>
        <dbReference type="ARBA" id="ARBA00022475"/>
    </source>
</evidence>
<keyword evidence="4 7" id="KW-0812">Transmembrane</keyword>
<comment type="pathway">
    <text evidence="7">Protein modification; lipoprotein biosynthesis (diacylglyceryl transfer).</text>
</comment>
<keyword evidence="5 7" id="KW-1133">Transmembrane helix</keyword>
<dbReference type="GO" id="GO:0008961">
    <property type="term" value="F:phosphatidylglycerol-prolipoprotein diacylglyceryl transferase activity"/>
    <property type="evidence" value="ECO:0007669"/>
    <property type="project" value="UniProtKB-UniRule"/>
</dbReference>
<evidence type="ECO:0000256" key="7">
    <source>
        <dbReference type="HAMAP-Rule" id="MF_01147"/>
    </source>
</evidence>
<proteinExistence type="inferred from homology"/>
<evidence type="ECO:0000313" key="8">
    <source>
        <dbReference type="EMBL" id="SEG97693.1"/>
    </source>
</evidence>
<dbReference type="GO" id="GO:0005886">
    <property type="term" value="C:plasma membrane"/>
    <property type="evidence" value="ECO:0007669"/>
    <property type="project" value="UniProtKB-SubCell"/>
</dbReference>
<keyword evidence="8" id="KW-0449">Lipoprotein</keyword>
<dbReference type="PANTHER" id="PTHR30589:SF0">
    <property type="entry name" value="PHOSPHATIDYLGLYCEROL--PROLIPOPROTEIN DIACYLGLYCERYL TRANSFERASE"/>
    <property type="match status" value="1"/>
</dbReference>
<dbReference type="UniPathway" id="UPA00664"/>
<accession>A0A1H6EK14</accession>
<keyword evidence="2 7" id="KW-1003">Cell membrane</keyword>
<feature type="binding site" evidence="7">
    <location>
        <position position="139"/>
    </location>
    <ligand>
        <name>a 1,2-diacyl-sn-glycero-3-phospho-(1'-sn-glycerol)</name>
        <dbReference type="ChEBI" id="CHEBI:64716"/>
    </ligand>
</feature>
<dbReference type="AlphaFoldDB" id="A0A1H6EK14"/>
<dbReference type="NCBIfam" id="TIGR00544">
    <property type="entry name" value="lgt"/>
    <property type="match status" value="1"/>
</dbReference>
<dbReference type="EMBL" id="FNVT01000011">
    <property type="protein sequence ID" value="SEG97693.1"/>
    <property type="molecule type" value="Genomic_DNA"/>
</dbReference>